<gene>
    <name evidence="4" type="ORF">CDO51_09935</name>
</gene>
<dbReference type="OrthoDB" id="1795719at2"/>
<evidence type="ECO:0000256" key="1">
    <source>
        <dbReference type="ARBA" id="ARBA00022729"/>
    </source>
</evidence>
<dbReference type="Gene3D" id="2.60.40.1240">
    <property type="match status" value="1"/>
</dbReference>
<feature type="region of interest" description="Disordered" evidence="2">
    <location>
        <begin position="24"/>
        <end position="47"/>
    </location>
</feature>
<reference evidence="4 5" key="1">
    <citation type="submission" date="2017-06" db="EMBL/GenBank/DDBJ databases">
        <title>Draft Genome Sequence of Natranaerobius trueperi halophilic, alkalithermophilic bacteria from soda lakes.</title>
        <authorList>
            <person name="Zhao B."/>
        </authorList>
    </citation>
    <scope>NUCLEOTIDE SEQUENCE [LARGE SCALE GENOMIC DNA]</scope>
    <source>
        <strain evidence="4 5">DSM 18760</strain>
    </source>
</reference>
<name>A0A226BVY3_9FIRM</name>
<evidence type="ECO:0000259" key="3">
    <source>
        <dbReference type="Pfam" id="PF11611"/>
    </source>
</evidence>
<dbReference type="EMBL" id="NIQC01000024">
    <property type="protein sequence ID" value="OWZ83208.1"/>
    <property type="molecule type" value="Genomic_DNA"/>
</dbReference>
<evidence type="ECO:0000313" key="4">
    <source>
        <dbReference type="EMBL" id="OWZ83208.1"/>
    </source>
</evidence>
<comment type="caution">
    <text evidence="4">The sequence shown here is derived from an EMBL/GenBank/DDBJ whole genome shotgun (WGS) entry which is preliminary data.</text>
</comment>
<accession>A0A226BVY3</accession>
<organism evidence="4 5">
    <name type="scientific">Natranaerobius trueperi</name>
    <dbReference type="NCBI Taxonomy" id="759412"/>
    <lineage>
        <taxon>Bacteria</taxon>
        <taxon>Bacillati</taxon>
        <taxon>Bacillota</taxon>
        <taxon>Clostridia</taxon>
        <taxon>Natranaerobiales</taxon>
        <taxon>Natranaerobiaceae</taxon>
        <taxon>Natranaerobius</taxon>
    </lineage>
</organism>
<keyword evidence="1" id="KW-0732">Signal</keyword>
<dbReference type="RefSeq" id="WP_089024112.1">
    <property type="nucleotide sequence ID" value="NZ_NIQC01000024.1"/>
</dbReference>
<dbReference type="AlphaFoldDB" id="A0A226BVY3"/>
<dbReference type="InterPro" id="IPR029051">
    <property type="entry name" value="DUF4352"/>
</dbReference>
<keyword evidence="5" id="KW-1185">Reference proteome</keyword>
<feature type="compositionally biased region" description="Acidic residues" evidence="2">
    <location>
        <begin position="24"/>
        <end position="41"/>
    </location>
</feature>
<protein>
    <recommendedName>
        <fullName evidence="3">DUF4352 domain-containing protein</fullName>
    </recommendedName>
</protein>
<evidence type="ECO:0000313" key="5">
    <source>
        <dbReference type="Proteomes" id="UP000214588"/>
    </source>
</evidence>
<proteinExistence type="predicted"/>
<dbReference type="InterPro" id="IPR029050">
    <property type="entry name" value="Immunoprotect_excell_Ig-like"/>
</dbReference>
<evidence type="ECO:0000256" key="2">
    <source>
        <dbReference type="SAM" id="MobiDB-lite"/>
    </source>
</evidence>
<dbReference type="Proteomes" id="UP000214588">
    <property type="component" value="Unassembled WGS sequence"/>
</dbReference>
<dbReference type="Pfam" id="PF11611">
    <property type="entry name" value="DUF4352"/>
    <property type="match status" value="1"/>
</dbReference>
<feature type="domain" description="DUF4352" evidence="3">
    <location>
        <begin position="53"/>
        <end position="167"/>
    </location>
</feature>
<sequence>MLKQVVTVLVICLFLVLAIGSGEEETPEAVDEKETETEEINTDEKEQKEEVFTIGDTVEMGELQFTVNSARFDTGDEYFSPDEGERWLVINCTIENLSSESTSISSMMMFDLVDEEHYSNDLSLGADTDGQLDGELGANRTMRGEIAFSVSKEHSEWEFIFEPQLFGFGQAIYEIKEEELD</sequence>